<keyword evidence="3" id="KW-1185">Reference proteome</keyword>
<evidence type="ECO:0000313" key="3">
    <source>
        <dbReference type="Proteomes" id="UP000758701"/>
    </source>
</evidence>
<comment type="caution">
    <text evidence="2">The sequence shown here is derived from an EMBL/GenBank/DDBJ whole genome shotgun (WGS) entry which is preliminary data.</text>
</comment>
<dbReference type="EMBL" id="JAHSTP010000003">
    <property type="protein sequence ID" value="MBZ6151974.1"/>
    <property type="molecule type" value="Genomic_DNA"/>
</dbReference>
<protein>
    <submittedName>
        <fullName evidence="2">Uncharacterized protein</fullName>
    </submittedName>
</protein>
<feature type="non-terminal residue" evidence="2">
    <location>
        <position position="1"/>
    </location>
</feature>
<feature type="region of interest" description="Disordered" evidence="1">
    <location>
        <begin position="32"/>
        <end position="64"/>
    </location>
</feature>
<evidence type="ECO:0000256" key="1">
    <source>
        <dbReference type="SAM" id="MobiDB-lite"/>
    </source>
</evidence>
<sequence length="64" mass="7654">QQQTPQIDPAPPALIRPRERLEHLRREVLQITPDRSQLPTQHTRSTTRPIKKTRHHEPHVTKHY</sequence>
<feature type="compositionally biased region" description="Polar residues" evidence="1">
    <location>
        <begin position="33"/>
        <end position="48"/>
    </location>
</feature>
<proteinExistence type="predicted"/>
<name>A0ABS7W1W3_STROV</name>
<dbReference type="Proteomes" id="UP000758701">
    <property type="component" value="Unassembled WGS sequence"/>
</dbReference>
<accession>A0ABS7W1W3</accession>
<reference evidence="2 3" key="1">
    <citation type="submission" date="2021-06" db="EMBL/GenBank/DDBJ databases">
        <title>Ecological speciation of a Streptomyces species isolated from different habitats and geographic origins.</title>
        <authorList>
            <person name="Wang J."/>
        </authorList>
    </citation>
    <scope>NUCLEOTIDE SEQUENCE [LARGE SCALE GENOMIC DNA]</scope>
    <source>
        <strain evidence="2 3">FXJ8.012</strain>
    </source>
</reference>
<evidence type="ECO:0000313" key="2">
    <source>
        <dbReference type="EMBL" id="MBZ6151974.1"/>
    </source>
</evidence>
<gene>
    <name evidence="2" type="ORF">KVH32_12460</name>
</gene>
<feature type="compositionally biased region" description="Basic residues" evidence="1">
    <location>
        <begin position="49"/>
        <end position="64"/>
    </location>
</feature>
<organism evidence="2 3">
    <name type="scientific">Streptomyces olivaceus</name>
    <dbReference type="NCBI Taxonomy" id="47716"/>
    <lineage>
        <taxon>Bacteria</taxon>
        <taxon>Bacillati</taxon>
        <taxon>Actinomycetota</taxon>
        <taxon>Actinomycetes</taxon>
        <taxon>Kitasatosporales</taxon>
        <taxon>Streptomycetaceae</taxon>
        <taxon>Streptomyces</taxon>
    </lineage>
</organism>